<organism evidence="2 3">
    <name type="scientific">Marmoricola endophyticus</name>
    <dbReference type="NCBI Taxonomy" id="2040280"/>
    <lineage>
        <taxon>Bacteria</taxon>
        <taxon>Bacillati</taxon>
        <taxon>Actinomycetota</taxon>
        <taxon>Actinomycetes</taxon>
        <taxon>Propionibacteriales</taxon>
        <taxon>Nocardioidaceae</taxon>
        <taxon>Marmoricola</taxon>
    </lineage>
</organism>
<comment type="caution">
    <text evidence="2">The sequence shown here is derived from an EMBL/GenBank/DDBJ whole genome shotgun (WGS) entry which is preliminary data.</text>
</comment>
<accession>A0A917EZ31</accession>
<dbReference type="Proteomes" id="UP000649179">
    <property type="component" value="Unassembled WGS sequence"/>
</dbReference>
<evidence type="ECO:0000313" key="2">
    <source>
        <dbReference type="EMBL" id="GGF33991.1"/>
    </source>
</evidence>
<reference evidence="2" key="2">
    <citation type="submission" date="2020-09" db="EMBL/GenBank/DDBJ databases">
        <authorList>
            <person name="Sun Q."/>
            <person name="Zhou Y."/>
        </authorList>
    </citation>
    <scope>NUCLEOTIDE SEQUENCE</scope>
    <source>
        <strain evidence="2">CGMCC 1.16067</strain>
    </source>
</reference>
<dbReference type="AlphaFoldDB" id="A0A917EZ31"/>
<evidence type="ECO:0000256" key="1">
    <source>
        <dbReference type="SAM" id="MobiDB-lite"/>
    </source>
</evidence>
<gene>
    <name evidence="2" type="ORF">GCM10011519_04320</name>
</gene>
<feature type="region of interest" description="Disordered" evidence="1">
    <location>
        <begin position="1"/>
        <end position="23"/>
    </location>
</feature>
<name>A0A917EZ31_9ACTN</name>
<protein>
    <submittedName>
        <fullName evidence="2">Uncharacterized protein</fullName>
    </submittedName>
</protein>
<sequence>MAPTYRPAGPVLPPDSLPGVSTPRDHALPVSALLAGWLGACLSGGAHPEEMLDALGTDEVLHRVTGLAPDPLTLVMTVAELRARGARWVGLALPVPGDPVGLAGPADVNAAALDAGQAVLVRTGDVAVALVPEEAEEAVTWLARPAATPRPLDPGEAGQALRLDLHRTTAQLVDLDVARWSPEVADALMALRDGTALPLPPSYDARRRAAVERAVTCLAIVDLARESESAAVSAAEIERRRSALDPLERSARHALVAACSG</sequence>
<dbReference type="EMBL" id="BMKQ01000001">
    <property type="protein sequence ID" value="GGF33991.1"/>
    <property type="molecule type" value="Genomic_DNA"/>
</dbReference>
<keyword evidence="3" id="KW-1185">Reference proteome</keyword>
<evidence type="ECO:0000313" key="3">
    <source>
        <dbReference type="Proteomes" id="UP000649179"/>
    </source>
</evidence>
<reference evidence="2" key="1">
    <citation type="journal article" date="2014" name="Int. J. Syst. Evol. Microbiol.">
        <title>Complete genome sequence of Corynebacterium casei LMG S-19264T (=DSM 44701T), isolated from a smear-ripened cheese.</title>
        <authorList>
            <consortium name="US DOE Joint Genome Institute (JGI-PGF)"/>
            <person name="Walter F."/>
            <person name="Albersmeier A."/>
            <person name="Kalinowski J."/>
            <person name="Ruckert C."/>
        </authorList>
    </citation>
    <scope>NUCLEOTIDE SEQUENCE</scope>
    <source>
        <strain evidence="2">CGMCC 1.16067</strain>
    </source>
</reference>
<proteinExistence type="predicted"/>